<evidence type="ECO:0000313" key="7">
    <source>
        <dbReference type="EMBL" id="TKI67092.1"/>
    </source>
</evidence>
<dbReference type="EMBL" id="SZPU01000053">
    <property type="protein sequence ID" value="TKI67092.1"/>
    <property type="molecule type" value="Genomic_DNA"/>
</dbReference>
<dbReference type="RefSeq" id="WP_137067782.1">
    <property type="nucleotide sequence ID" value="NZ_PYWM01000030.1"/>
</dbReference>
<sequence>MITNFGDSLYTVVLAYITISIYNLGADALALFGLIAFFPSLINFAFGSLIDNCRNKKGLLITFEIVQLLSITGILFTVYFRLDILLIFICHFIFSFANTLIYPVQSSFIPQILQYKKTDIEQSVYAMNITNNTVDIVSNFLSSIILIYMSVISILILDMFTFILCIALFLKISVKNIGYTPPNNNPLQEKANYKTDILYAFKYFWQKKTPSRIVVMEGILSGLTTMVMRIVGAYLVILNIGVEYLGVLLAIQRGSELVGVFLSNHIKMPFKNFFMIDYLVSGVAITLIAFTDSIAIKTVLFALTFLLIGMSGTVYGKMIYHFYEYQHIGKVTSIINTVSSFAIVTCLLVPMIYDDVVNLIIITGIITITFGLYLLFFNKSNDSFEKMS</sequence>
<dbReference type="Gene3D" id="1.20.1250.20">
    <property type="entry name" value="MFS general substrate transporter like domains"/>
    <property type="match status" value="1"/>
</dbReference>
<feature type="transmembrane region" description="Helical" evidence="6">
    <location>
        <begin position="296"/>
        <end position="316"/>
    </location>
</feature>
<dbReference type="InterPro" id="IPR036259">
    <property type="entry name" value="MFS_trans_sf"/>
</dbReference>
<feature type="transmembrane region" description="Helical" evidence="6">
    <location>
        <begin position="28"/>
        <end position="46"/>
    </location>
</feature>
<evidence type="ECO:0000313" key="8">
    <source>
        <dbReference type="Proteomes" id="UP000308744"/>
    </source>
</evidence>
<feature type="transmembrane region" description="Helical" evidence="6">
    <location>
        <begin position="328"/>
        <end position="353"/>
    </location>
</feature>
<dbReference type="Pfam" id="PF07690">
    <property type="entry name" value="MFS_1"/>
    <property type="match status" value="1"/>
</dbReference>
<feature type="transmembrane region" description="Helical" evidence="6">
    <location>
        <begin position="230"/>
        <end position="251"/>
    </location>
</feature>
<feature type="transmembrane region" description="Helical" evidence="6">
    <location>
        <begin position="58"/>
        <end position="78"/>
    </location>
</feature>
<feature type="transmembrane region" description="Helical" evidence="6">
    <location>
        <begin position="84"/>
        <end position="104"/>
    </location>
</feature>
<evidence type="ECO:0000256" key="2">
    <source>
        <dbReference type="ARBA" id="ARBA00022475"/>
    </source>
</evidence>
<dbReference type="PANTHER" id="PTHR23513:SF6">
    <property type="entry name" value="MAJOR FACILITATOR SUPERFAMILY ASSOCIATED DOMAIN-CONTAINING PROTEIN"/>
    <property type="match status" value="1"/>
</dbReference>
<evidence type="ECO:0000256" key="6">
    <source>
        <dbReference type="SAM" id="Phobius"/>
    </source>
</evidence>
<gene>
    <name evidence="7" type="ORF">FC756_13735</name>
</gene>
<evidence type="ECO:0000256" key="1">
    <source>
        <dbReference type="ARBA" id="ARBA00004651"/>
    </source>
</evidence>
<organism evidence="7 8">
    <name type="scientific">Lysinibacillus mangiferihumi</name>
    <dbReference type="NCBI Taxonomy" id="1130819"/>
    <lineage>
        <taxon>Bacteria</taxon>
        <taxon>Bacillati</taxon>
        <taxon>Bacillota</taxon>
        <taxon>Bacilli</taxon>
        <taxon>Bacillales</taxon>
        <taxon>Bacillaceae</taxon>
        <taxon>Lysinibacillus</taxon>
    </lineage>
</organism>
<dbReference type="PANTHER" id="PTHR23513">
    <property type="entry name" value="INTEGRAL MEMBRANE EFFLUX PROTEIN-RELATED"/>
    <property type="match status" value="1"/>
</dbReference>
<feature type="transmembrane region" description="Helical" evidence="6">
    <location>
        <begin position="272"/>
        <end position="290"/>
    </location>
</feature>
<keyword evidence="8" id="KW-1185">Reference proteome</keyword>
<accession>A0A4U2Z1F1</accession>
<dbReference type="AlphaFoldDB" id="A0A4U2Z1F1"/>
<keyword evidence="4 6" id="KW-1133">Transmembrane helix</keyword>
<dbReference type="SUPFAM" id="SSF103473">
    <property type="entry name" value="MFS general substrate transporter"/>
    <property type="match status" value="1"/>
</dbReference>
<feature type="transmembrane region" description="Helical" evidence="6">
    <location>
        <begin position="359"/>
        <end position="377"/>
    </location>
</feature>
<comment type="subcellular location">
    <subcellularLocation>
        <location evidence="1">Cell membrane</location>
        <topology evidence="1">Multi-pass membrane protein</topology>
    </subcellularLocation>
</comment>
<name>A0A4U2Z1F1_9BACI</name>
<keyword evidence="2" id="KW-1003">Cell membrane</keyword>
<dbReference type="InterPro" id="IPR011701">
    <property type="entry name" value="MFS"/>
</dbReference>
<evidence type="ECO:0000256" key="4">
    <source>
        <dbReference type="ARBA" id="ARBA00022989"/>
    </source>
</evidence>
<dbReference type="GO" id="GO:0005886">
    <property type="term" value="C:plasma membrane"/>
    <property type="evidence" value="ECO:0007669"/>
    <property type="project" value="UniProtKB-SubCell"/>
</dbReference>
<comment type="caution">
    <text evidence="7">The sequence shown here is derived from an EMBL/GenBank/DDBJ whole genome shotgun (WGS) entry which is preliminary data.</text>
</comment>
<evidence type="ECO:0000256" key="3">
    <source>
        <dbReference type="ARBA" id="ARBA00022692"/>
    </source>
</evidence>
<proteinExistence type="predicted"/>
<keyword evidence="5 6" id="KW-0472">Membrane</keyword>
<keyword evidence="3 6" id="KW-0812">Transmembrane</keyword>
<protein>
    <submittedName>
        <fullName evidence="7">MFS transporter</fullName>
    </submittedName>
</protein>
<feature type="transmembrane region" description="Helical" evidence="6">
    <location>
        <begin position="145"/>
        <end position="170"/>
    </location>
</feature>
<dbReference type="Proteomes" id="UP000308744">
    <property type="component" value="Unassembled WGS sequence"/>
</dbReference>
<evidence type="ECO:0000256" key="5">
    <source>
        <dbReference type="ARBA" id="ARBA00023136"/>
    </source>
</evidence>
<dbReference type="GO" id="GO:0022857">
    <property type="term" value="F:transmembrane transporter activity"/>
    <property type="evidence" value="ECO:0007669"/>
    <property type="project" value="InterPro"/>
</dbReference>
<reference evidence="7 8" key="1">
    <citation type="submission" date="2019-04" db="EMBL/GenBank/DDBJ databases">
        <title>Lysinibacillus genome sequencing.</title>
        <authorList>
            <person name="Dunlap C."/>
        </authorList>
    </citation>
    <scope>NUCLEOTIDE SEQUENCE [LARGE SCALE GENOMIC DNA]</scope>
    <source>
        <strain evidence="7 8">CCTCC AB 2010389</strain>
    </source>
</reference>